<organism evidence="4 5">
    <name type="scientific">Kineosphaera limosa NBRC 100340</name>
    <dbReference type="NCBI Taxonomy" id="1184609"/>
    <lineage>
        <taxon>Bacteria</taxon>
        <taxon>Bacillati</taxon>
        <taxon>Actinomycetota</taxon>
        <taxon>Actinomycetes</taxon>
        <taxon>Micrococcales</taxon>
        <taxon>Dermatophilaceae</taxon>
        <taxon>Kineosphaera</taxon>
    </lineage>
</organism>
<dbReference type="GO" id="GO:0006099">
    <property type="term" value="P:tricarboxylic acid cycle"/>
    <property type="evidence" value="ECO:0007669"/>
    <property type="project" value="TreeGrafter"/>
</dbReference>
<dbReference type="Pfam" id="PF00180">
    <property type="entry name" value="Iso_dh"/>
    <property type="match status" value="1"/>
</dbReference>
<dbReference type="PROSITE" id="PS00470">
    <property type="entry name" value="IDH_IMDH"/>
    <property type="match status" value="1"/>
</dbReference>
<dbReference type="PANTHER" id="PTHR11835">
    <property type="entry name" value="DECARBOXYLATING DEHYDROGENASES-ISOCITRATE, ISOPROPYLMALATE, TARTRATE"/>
    <property type="match status" value="1"/>
</dbReference>
<dbReference type="RefSeq" id="WP_006594370.1">
    <property type="nucleotide sequence ID" value="NZ_BAHD01000084.1"/>
</dbReference>
<feature type="domain" description="Isopropylmalate dehydrogenase-like" evidence="3">
    <location>
        <begin position="2"/>
        <end position="347"/>
    </location>
</feature>
<evidence type="ECO:0000256" key="1">
    <source>
        <dbReference type="ARBA" id="ARBA00007769"/>
    </source>
</evidence>
<evidence type="ECO:0000256" key="2">
    <source>
        <dbReference type="ARBA" id="ARBA00023002"/>
    </source>
</evidence>
<sequence length="359" mass="38055">MKILVLPGDGIGPEITDATLRVLTALDERHGLGLDLTTQEIGLTTLASQGTTLPDDALAQVEQVDGTILGPVSHYDYPPRAQGGINQSAELRVRFDLFSNVRPARSIADLAVVREPMDLVIIRENTEGFYADRSMHLGAGEFMPDADTALSIRKITRRASTAVARTAFELARGRRKHVTAVHKANVLKVTDGLFLDAVRAVAADYPDVELRELIVDATAARLVKKPGDFDVIVTTNMFGDILSDEASELSGSLGLGGSINVGGDICVAQAQHGSAPDIAGQGVANPVSLIRSAAMMLDWFGSRSGRAELVDAGRLIEESVDAVIADPATRTRDIGGALGTTEFTDVLLADLDARIAVHA</sequence>
<dbReference type="Gene3D" id="3.40.718.10">
    <property type="entry name" value="Isopropylmalate Dehydrogenase"/>
    <property type="match status" value="1"/>
</dbReference>
<dbReference type="InterPro" id="IPR024084">
    <property type="entry name" value="IsoPropMal-DH-like_dom"/>
</dbReference>
<gene>
    <name evidence="4" type="ORF">KILIM_084_00100</name>
</gene>
<evidence type="ECO:0000313" key="4">
    <source>
        <dbReference type="EMBL" id="GAB97838.1"/>
    </source>
</evidence>
<dbReference type="GO" id="GO:0000287">
    <property type="term" value="F:magnesium ion binding"/>
    <property type="evidence" value="ECO:0007669"/>
    <property type="project" value="InterPro"/>
</dbReference>
<evidence type="ECO:0000259" key="3">
    <source>
        <dbReference type="SMART" id="SM01329"/>
    </source>
</evidence>
<dbReference type="GO" id="GO:0006102">
    <property type="term" value="P:isocitrate metabolic process"/>
    <property type="evidence" value="ECO:0007669"/>
    <property type="project" value="TreeGrafter"/>
</dbReference>
<dbReference type="AlphaFoldDB" id="K6VNR3"/>
<dbReference type="OrthoDB" id="5289857at2"/>
<dbReference type="GO" id="GO:0051287">
    <property type="term" value="F:NAD binding"/>
    <property type="evidence" value="ECO:0007669"/>
    <property type="project" value="InterPro"/>
</dbReference>
<dbReference type="SMART" id="SM01329">
    <property type="entry name" value="Iso_dh"/>
    <property type="match status" value="1"/>
</dbReference>
<dbReference type="STRING" id="1184609.KILIM_084_00100"/>
<dbReference type="SUPFAM" id="SSF53659">
    <property type="entry name" value="Isocitrate/Isopropylmalate dehydrogenase-like"/>
    <property type="match status" value="1"/>
</dbReference>
<name>K6VNR3_9MICO</name>
<keyword evidence="5" id="KW-1185">Reference proteome</keyword>
<dbReference type="GO" id="GO:0004449">
    <property type="term" value="F:isocitrate dehydrogenase (NAD+) activity"/>
    <property type="evidence" value="ECO:0007669"/>
    <property type="project" value="TreeGrafter"/>
</dbReference>
<comment type="similarity">
    <text evidence="1">Belongs to the isocitrate and isopropylmalate dehydrogenases family.</text>
</comment>
<reference evidence="4 5" key="1">
    <citation type="submission" date="2012-08" db="EMBL/GenBank/DDBJ databases">
        <title>Whole genome shotgun sequence of Kineosphaera limosa NBRC 100340.</title>
        <authorList>
            <person name="Yoshida I."/>
            <person name="Isaki S."/>
            <person name="Hosoyama A."/>
            <person name="Tsuchikane K."/>
            <person name="Katsumata H."/>
            <person name="Ando Y."/>
            <person name="Ohji S."/>
            <person name="Hamada M."/>
            <person name="Tamura T."/>
            <person name="Yamazoe A."/>
            <person name="Yamazaki S."/>
            <person name="Fujita N."/>
        </authorList>
    </citation>
    <scope>NUCLEOTIDE SEQUENCE [LARGE SCALE GENOMIC DNA]</scope>
    <source>
        <strain evidence="4 5">NBRC 100340</strain>
    </source>
</reference>
<dbReference type="InterPro" id="IPR019818">
    <property type="entry name" value="IsoCit/isopropylmalate_DH_CS"/>
</dbReference>
<proteinExistence type="inferred from homology"/>
<dbReference type="eggNOG" id="COG0473">
    <property type="taxonomic scope" value="Bacteria"/>
</dbReference>
<keyword evidence="2" id="KW-0560">Oxidoreductase</keyword>
<dbReference type="PANTHER" id="PTHR11835:SF34">
    <property type="entry name" value="ISOCITRATE DEHYDROGENASE [NAD] SUBUNIT ALPHA, MITOCHONDRIAL"/>
    <property type="match status" value="1"/>
</dbReference>
<accession>K6VNR3</accession>
<evidence type="ECO:0000313" key="5">
    <source>
        <dbReference type="Proteomes" id="UP000008366"/>
    </source>
</evidence>
<protein>
    <submittedName>
        <fullName evidence="4">Putative 3-isopropylmalate dehydrogenase</fullName>
    </submittedName>
</protein>
<comment type="caution">
    <text evidence="4">The sequence shown here is derived from an EMBL/GenBank/DDBJ whole genome shotgun (WGS) entry which is preliminary data.</text>
</comment>
<dbReference type="EMBL" id="BAHD01000084">
    <property type="protein sequence ID" value="GAB97838.1"/>
    <property type="molecule type" value="Genomic_DNA"/>
</dbReference>
<dbReference type="Proteomes" id="UP000008366">
    <property type="component" value="Unassembled WGS sequence"/>
</dbReference>